<organism evidence="1 2">
    <name type="scientific">Sphaerisporangium siamense</name>
    <dbReference type="NCBI Taxonomy" id="795645"/>
    <lineage>
        <taxon>Bacteria</taxon>
        <taxon>Bacillati</taxon>
        <taxon>Actinomycetota</taxon>
        <taxon>Actinomycetes</taxon>
        <taxon>Streptosporangiales</taxon>
        <taxon>Streptosporangiaceae</taxon>
        <taxon>Sphaerisporangium</taxon>
    </lineage>
</organism>
<dbReference type="RefSeq" id="WP_184876722.1">
    <property type="nucleotide sequence ID" value="NZ_BOOV01000052.1"/>
</dbReference>
<gene>
    <name evidence="1" type="ORF">BJ982_000840</name>
</gene>
<dbReference type="AlphaFoldDB" id="A0A7W7G9U3"/>
<reference evidence="1 2" key="1">
    <citation type="submission" date="2020-08" db="EMBL/GenBank/DDBJ databases">
        <title>Sequencing the genomes of 1000 actinobacteria strains.</title>
        <authorList>
            <person name="Klenk H.-P."/>
        </authorList>
    </citation>
    <scope>NUCLEOTIDE SEQUENCE [LARGE SCALE GENOMIC DNA]</scope>
    <source>
        <strain evidence="1 2">DSM 45784</strain>
    </source>
</reference>
<sequence>MISTIPAVIDALVALVRAALPGVQVVDGQPMSSDRDIVCIAFTGEPGEAAVESTRAVEQLALEPDRESYTITCLASSLRGDADAKASRDRAYGLVDTIASAIAADPRLDGAVTYTRLATESLTQQQTQNGAEATVRFLVAVEAFTR</sequence>
<keyword evidence="2" id="KW-1185">Reference proteome</keyword>
<proteinExistence type="predicted"/>
<evidence type="ECO:0008006" key="3">
    <source>
        <dbReference type="Google" id="ProtNLM"/>
    </source>
</evidence>
<accession>A0A7W7G9U3</accession>
<dbReference type="Proteomes" id="UP000542210">
    <property type="component" value="Unassembled WGS sequence"/>
</dbReference>
<evidence type="ECO:0000313" key="1">
    <source>
        <dbReference type="EMBL" id="MBB4699296.1"/>
    </source>
</evidence>
<name>A0A7W7G9U3_9ACTN</name>
<evidence type="ECO:0000313" key="2">
    <source>
        <dbReference type="Proteomes" id="UP000542210"/>
    </source>
</evidence>
<protein>
    <recommendedName>
        <fullName evidence="3">DUF3168 domain-containing protein</fullName>
    </recommendedName>
</protein>
<dbReference type="EMBL" id="JACHND010000001">
    <property type="protein sequence ID" value="MBB4699296.1"/>
    <property type="molecule type" value="Genomic_DNA"/>
</dbReference>
<comment type="caution">
    <text evidence="1">The sequence shown here is derived from an EMBL/GenBank/DDBJ whole genome shotgun (WGS) entry which is preliminary data.</text>
</comment>